<organism evidence="6">
    <name type="scientific">Xenopus tropicalis</name>
    <name type="common">Western clawed frog</name>
    <name type="synonym">Silurana tropicalis</name>
    <dbReference type="NCBI Taxonomy" id="8364"/>
    <lineage>
        <taxon>Eukaryota</taxon>
        <taxon>Metazoa</taxon>
        <taxon>Chordata</taxon>
        <taxon>Craniata</taxon>
        <taxon>Vertebrata</taxon>
        <taxon>Euteleostomi</taxon>
        <taxon>Amphibia</taxon>
        <taxon>Batrachia</taxon>
        <taxon>Anura</taxon>
        <taxon>Pipoidea</taxon>
        <taxon>Pipidae</taxon>
        <taxon>Xenopodinae</taxon>
        <taxon>Xenopus</taxon>
        <taxon>Silurana</taxon>
    </lineage>
</organism>
<dbReference type="GO" id="GO:0044218">
    <property type="term" value="C:other organism cell membrane"/>
    <property type="evidence" value="ECO:0007669"/>
    <property type="project" value="UniProtKB-KW"/>
</dbReference>
<dbReference type="GO" id="GO:0042151">
    <property type="term" value="C:nematocyst"/>
    <property type="evidence" value="ECO:0007669"/>
    <property type="project" value="UniProtKB-SubCell"/>
</dbReference>
<dbReference type="Ensembl" id="ENSXETT00000118557">
    <property type="protein sequence ID" value="ENSXETP00000119155"/>
    <property type="gene ID" value="ENSXETG00000042175"/>
</dbReference>
<name>A0A803KFK7_XENTR</name>
<evidence type="ECO:0000256" key="2">
    <source>
        <dbReference type="ARBA" id="ARBA00004532"/>
    </source>
</evidence>
<sequence length="181" mass="20282">METSMDKLLSKVDSEKCVGIEISNKSSSIILSCPRTYCANGSLHYPPSPTVSPGTVEHCIFVKTPSIDTGTIGVLTYKFPETYSIAILFSNRYYYTLDSIHFGLWFLDGTGIPISKIYEDMKDKIAKNVSNDCFDHCVIGNEARTLRVWHRHVKVLATMSYTTKAILRVEILDNTVAESEN</sequence>
<dbReference type="SUPFAM" id="SSF63724">
    <property type="entry name" value="Cytolysin/lectin"/>
    <property type="match status" value="1"/>
</dbReference>
<gene>
    <name evidence="6" type="primary">LOC116407760</name>
</gene>
<dbReference type="InterPro" id="IPR015926">
    <property type="entry name" value="Cytolysin/lectin"/>
</dbReference>
<dbReference type="PANTHER" id="PTHR40388">
    <property type="entry name" value="BRYOPORIN"/>
    <property type="match status" value="1"/>
</dbReference>
<dbReference type="PANTHER" id="PTHR40388:SF4">
    <property type="entry name" value="DELTA-THALATOXIN-AVL1B-LIKE"/>
    <property type="match status" value="1"/>
</dbReference>
<reference evidence="6" key="1">
    <citation type="journal article" date="2010" name="Science">
        <title>The genome of the Western clawed frog Xenopus tropicalis.</title>
        <authorList>
            <person name="Hellsten U."/>
            <person name="Harland R.M."/>
            <person name="Gilchrist M.J."/>
            <person name="Hendrix D."/>
            <person name="Jurka J."/>
            <person name="Kapitonov V."/>
            <person name="Ovcharenko I."/>
            <person name="Putnam N.H."/>
            <person name="Shu S."/>
            <person name="Taher L."/>
            <person name="Blitz I.L."/>
            <person name="Blumberg B."/>
            <person name="Dichmann D.S."/>
            <person name="Dubchak I."/>
            <person name="Amaya E."/>
            <person name="Detter J.C."/>
            <person name="Fletcher R."/>
            <person name="Gerhard D.S."/>
            <person name="Goodstein D."/>
            <person name="Graves T."/>
            <person name="Grigoriev I.V."/>
            <person name="Grimwood J."/>
            <person name="Kawashima T."/>
            <person name="Lindquist E."/>
            <person name="Lucas S.M."/>
            <person name="Mead P.E."/>
            <person name="Mitros T."/>
            <person name="Ogino H."/>
            <person name="Ohta Y."/>
            <person name="Poliakov A.V."/>
            <person name="Pollet N."/>
            <person name="Robert J."/>
            <person name="Salamov A."/>
            <person name="Sater A.K."/>
            <person name="Schmutz J."/>
            <person name="Terry A."/>
            <person name="Vize P.D."/>
            <person name="Warren W.C."/>
            <person name="Wells D."/>
            <person name="Wills A."/>
            <person name="Wilson R.K."/>
            <person name="Zimmerman L.B."/>
            <person name="Zorn A.M."/>
            <person name="Grainger R."/>
            <person name="Grammer T."/>
            <person name="Khokha M.K."/>
            <person name="Richardson P.M."/>
            <person name="Rokhsar D.S."/>
        </authorList>
    </citation>
    <scope>NUCLEOTIDE SEQUENCE [LARGE SCALE GENOMIC DNA]</scope>
    <source>
        <strain evidence="6">Nigerian</strain>
    </source>
</reference>
<keyword evidence="5" id="KW-0166">Nematocyst</keyword>
<dbReference type="GeneTree" id="ENSGT00940000164286"/>
<dbReference type="InterPro" id="IPR050677">
    <property type="entry name" value="Actinoporin_PFT"/>
</dbReference>
<protein>
    <submittedName>
        <fullName evidence="6">DELTA-thalatoxin-Avl1b-like</fullName>
    </submittedName>
</protein>
<dbReference type="AlphaFoldDB" id="A0A803KFK7"/>
<comment type="subcellular location">
    <subcellularLocation>
        <location evidence="2">Nematocyst</location>
    </subcellularLocation>
    <subcellularLocation>
        <location evidence="1">Target cell membrane</location>
    </subcellularLocation>
</comment>
<keyword evidence="4" id="KW-0472">Membrane</keyword>
<evidence type="ECO:0000256" key="5">
    <source>
        <dbReference type="ARBA" id="ARBA00023331"/>
    </source>
</evidence>
<proteinExistence type="predicted"/>
<evidence type="ECO:0000256" key="1">
    <source>
        <dbReference type="ARBA" id="ARBA00004175"/>
    </source>
</evidence>
<evidence type="ECO:0000256" key="3">
    <source>
        <dbReference type="ARBA" id="ARBA00022537"/>
    </source>
</evidence>
<reference evidence="6" key="2">
    <citation type="submission" date="2021-03" db="UniProtKB">
        <authorList>
            <consortium name="Ensembl"/>
        </authorList>
    </citation>
    <scope>IDENTIFICATION</scope>
</reference>
<evidence type="ECO:0000256" key="4">
    <source>
        <dbReference type="ARBA" id="ARBA00023298"/>
    </source>
</evidence>
<dbReference type="Gene3D" id="2.60.270.20">
    <property type="entry name" value="Cytolysin/lectin"/>
    <property type="match status" value="1"/>
</dbReference>
<evidence type="ECO:0000313" key="6">
    <source>
        <dbReference type="Ensembl" id="ENSXETP00000119155"/>
    </source>
</evidence>
<keyword evidence="3" id="KW-1052">Target cell membrane</keyword>
<keyword evidence="4" id="KW-1053">Target membrane</keyword>
<accession>A0A803KFK7</accession>